<name>M5U2X7_9BACT</name>
<evidence type="ECO:0000313" key="2">
    <source>
        <dbReference type="Proteomes" id="UP000011885"/>
    </source>
</evidence>
<dbReference type="EMBL" id="ANOH01000196">
    <property type="protein sequence ID" value="EMI55812.1"/>
    <property type="molecule type" value="Genomic_DNA"/>
</dbReference>
<keyword evidence="2" id="KW-1185">Reference proteome</keyword>
<comment type="caution">
    <text evidence="1">The sequence shown here is derived from an EMBL/GenBank/DDBJ whole genome shotgun (WGS) entry which is preliminary data.</text>
</comment>
<evidence type="ECO:0000313" key="1">
    <source>
        <dbReference type="EMBL" id="EMI55812.1"/>
    </source>
</evidence>
<protein>
    <submittedName>
        <fullName evidence="1">Uncharacterized protein</fullName>
    </submittedName>
</protein>
<organism evidence="1 2">
    <name type="scientific">Rhodopirellula sallentina SM41</name>
    <dbReference type="NCBI Taxonomy" id="1263870"/>
    <lineage>
        <taxon>Bacteria</taxon>
        <taxon>Pseudomonadati</taxon>
        <taxon>Planctomycetota</taxon>
        <taxon>Planctomycetia</taxon>
        <taxon>Pirellulales</taxon>
        <taxon>Pirellulaceae</taxon>
        <taxon>Rhodopirellula</taxon>
    </lineage>
</organism>
<accession>M5U2X7</accession>
<proteinExistence type="predicted"/>
<reference evidence="1 2" key="1">
    <citation type="journal article" date="2013" name="Mar. Genomics">
        <title>Expression of sulfatases in Rhodopirellula baltica and the diversity of sulfatases in the genus Rhodopirellula.</title>
        <authorList>
            <person name="Wegner C.E."/>
            <person name="Richter-Heitmann T."/>
            <person name="Klindworth A."/>
            <person name="Klockow C."/>
            <person name="Richter M."/>
            <person name="Achstetter T."/>
            <person name="Glockner F.O."/>
            <person name="Harder J."/>
        </authorList>
    </citation>
    <scope>NUCLEOTIDE SEQUENCE [LARGE SCALE GENOMIC DNA]</scope>
    <source>
        <strain evidence="1 2">SM41</strain>
    </source>
</reference>
<sequence length="101" mass="10046">MSIGFCTSGSAAKTEAVNPGGKWIAAALSAGLGCRWEAASGSVSSGEGNVEAGKFGCDAARTSSAAPLGFGVKFALESSAADKDVKNRAIATAPVQRARPR</sequence>
<dbReference type="AlphaFoldDB" id="M5U2X7"/>
<dbReference type="PATRIC" id="fig|1263870.3.peg.2931"/>
<dbReference type="Proteomes" id="UP000011885">
    <property type="component" value="Unassembled WGS sequence"/>
</dbReference>
<gene>
    <name evidence="1" type="ORF">RSSM_02758</name>
</gene>